<feature type="coiled-coil region" evidence="2">
    <location>
        <begin position="2445"/>
        <end position="2472"/>
    </location>
</feature>
<dbReference type="Gene3D" id="1.10.101.10">
    <property type="entry name" value="PGBD-like superfamily/PGBD"/>
    <property type="match status" value="2"/>
</dbReference>
<keyword evidence="1" id="KW-0732">Signal</keyword>
<dbReference type="InterPro" id="IPR032812">
    <property type="entry name" value="SbsA_Ig"/>
</dbReference>
<gene>
    <name evidence="4" type="ORF">COV91_03090</name>
</gene>
<dbReference type="Gene3D" id="2.60.40.1220">
    <property type="match status" value="2"/>
</dbReference>
<dbReference type="Pfam" id="PF13205">
    <property type="entry name" value="Big_5"/>
    <property type="match status" value="2"/>
</dbReference>
<name>A0A2H0KBK0_9BACT</name>
<dbReference type="Gene3D" id="2.60.40.3710">
    <property type="match status" value="1"/>
</dbReference>
<dbReference type="SUPFAM" id="SSF49265">
    <property type="entry name" value="Fibronectin type III"/>
    <property type="match status" value="1"/>
</dbReference>
<dbReference type="SUPFAM" id="SSF49464">
    <property type="entry name" value="Carboxypeptidase regulatory domain-like"/>
    <property type="match status" value="3"/>
</dbReference>
<dbReference type="InterPro" id="IPR036366">
    <property type="entry name" value="PGBDSf"/>
</dbReference>
<dbReference type="SUPFAM" id="SSF47090">
    <property type="entry name" value="PGBD-like"/>
    <property type="match status" value="2"/>
</dbReference>
<evidence type="ECO:0000313" key="4">
    <source>
        <dbReference type="EMBL" id="PIQ68631.1"/>
    </source>
</evidence>
<dbReference type="InterPro" id="IPR036116">
    <property type="entry name" value="FN3_sf"/>
</dbReference>
<dbReference type="InterPro" id="IPR036365">
    <property type="entry name" value="PGBD-like_sf"/>
</dbReference>
<dbReference type="InterPro" id="IPR014755">
    <property type="entry name" value="Cu-Rt/internalin_Ig-like"/>
</dbReference>
<dbReference type="InterPro" id="IPR013783">
    <property type="entry name" value="Ig-like_fold"/>
</dbReference>
<protein>
    <recommendedName>
        <fullName evidence="3">Fibronectin type-III domain-containing protein</fullName>
    </recommendedName>
</protein>
<dbReference type="InterPro" id="IPR003961">
    <property type="entry name" value="FN3_dom"/>
</dbReference>
<sequence length="2473" mass="252284">MQAFTTSAVCSPLKTFSFTAISVRRMTRSCVFFIFALFIFAGAIPAHAAIVEQAPIFDGFFDNNPTIGGGAVLPLTRFRLSQATGSETLTKVGVTLVASSTMANGSVSRLSLWKESGTKPGFQIDSDTFVTGAASTTVTTGLLVVLEPDSETPTVTGTEYYIIASTTAASGLTNGHGFNVQMDTNYASTSALTGVGTAFLSDRKVSLNQGATLKISEIKIGTALSGADEFIELYNSGEADINLADLPLSVHSFYASGSSTPGISLTYYKKIIPSHGYFLIANQFGYSGSAQPDAVMATSTSSILLANGGLSIATSTLANQATSTAIDLVGWGTQPIANCENNADEGSVTPCVATLLENSSSIERNSTGYPFSATSTADTLAPGGVDSTKGNGFDKNFNKTDFVLQTVPNPQNSLSPIEFPFGGGGEDISTLQVEGSYPSNGQTSVSPDIQFFGFNLSKPVNAETIWSVTATTTVTLFQVDASTNGPTGSNLCTSVLYNPSPSSFEPQVKCILTPITAGSPNTLLSSNSYVFTVTNAVRDLSGNSLDQDAFTGGNQNYVATSTTGGAGQTTTNITPPAVVGVSPFNGSQNAPTNLAKIQIEFNQASMDTTTFTSANITLSGGETLSNFSFATSTGKNVLTVDTDGSLTANTKYTLTIGTGVKTSQGIGFTASPTYSFTTGSGSDTTAPVVIGVLPTNATTIAANTSDFVIIFDDAIDTSTATSGAVTLGITGGSNLPGAVRYDPVSKEAHFIPNNILPVGVSLTLTLKGASLKNTSGVYLGTNITKTWTVEASNTDTTPPAVLFANIDEFSVAITFNEAVNSTDATNLSNYSLLVGGVTQTPSALAGHSITYDASTRTAKLTGLRLTPGASVTASVSNIKDISGNIMTSAATSLSTVNSSTGSGGTGGFVGPGSFTGTFGETKDFSASGIGFMPPVNIRPSSSFINASSTYAFELPLTKQINAGGTIVITFPSSSDFGLCCIATTSTKNPFLAQQNSDINGPGAGTIGIKTVTANAGPKTITLTLDTATRSESGDAHDFLSFSLADMKNPSIPKGIDSSGYSLDIKSKSSSGLLLESFNANPVYIGGGSQGGGATTQIRGTVTGDSGNLEGVLIHLMSPQTGPQDATTASDGTYSFTDIPVGSQFLTNNFGGGSEYYLFTDPFVDPTNTATDFFGNTMPTPVQATSTSLITRDFDLTPTSAAINFTVNLSAAASTFTTAETVDVFAGGPGQFIVRTITPGTATLTNSNLTTIPIPQVNGFWGIGIGPAMPKGTGGGFSGPPPAPNWSAPRPIEVTVSGCPSACATTVGGTATTSNNFTITTADKTIAGVLKDGSGNAVANAMVFAYSGANGNGNHAQTSTTGVFQVKVVEGSYIVGAFVPGMGKSKEIPVVVASNGDVFVNGSQTASASFTLIMTKPSYTITGQVTDGTNAIGNASVFAYQTNGFGHADAITDSSTGNYTMYVDSGTWKVSSFIPGFGPMAEQTVIVAGANQSDINFAPASNANFSLYTGNIYDDANNDNIFATSTEGLVGAVIRLSGTNGVNEGVSGAQGAFSVRVPAGSGYTLTDIFMPGYGRIAPLDNSGANIGTLNLTASSTNNYIRVPKRNTITVNIKDSDGNLVVVPKAFIDLFNTTTKQGSHVELTNASSTTILVATGTSPTIRAFVQGVPPANISVASDGAGTSVTSGIVTVDNTTEAVKVVLNTATASLSTIQGSVYHTAAESGNELADAWIQFIDDTNGVSFGTQATSSGGYSVKAANGTYSVIVAKSGYVGPTQTLTITGDTTENFILSPASQTISGTVTAGGSSASNAFVRAEKVGGGQAITQTNTSGAFTLNVTGGSWKVFAAADGYAEGAAAGNPIASGTTGVTVALTTTVSLQSKLATSNTFTDTSAGTFSDSTVGVNVELDSNSLGAAGNSSYITAKETSNFPNTASVNIVANKAKDISAFSGGSQIKNLQSGKTATIDLTYTKAELAETSIDTTTEVANLKVVVYSEDKQEWESLSTVATYLATDGTTVASPASDLSDVATIKFTAVSTHFSTYALSAATGSVPPGTPSGITATAGAGVGSAIALAWSASSGAEGYYVYRDTSPAGTFALLATISGGSTVSYSDSQVSGGTTYYYKISAYKSSGSSESAASSAVNAASAAAAGGGAPGGGGGGGSAPAPRAQKIYPDGTVVYLDDLDATAKIKELDAKFAKTASATAVIVAEAKSEGEIPATVVAQASATAQSVSPVFTRVLKRGQSHVDVKRLQQILNADPDTRIAESGVGSPGSETNFFGTLTMKAVQRFQAKYRIVSSGTPETTGYGLIGPSTRAKLAEVFEKVKNSTSPETPITTTSIETTKIAGTGPIVTRQLSRGSRGADVKALQEFLGVSATGYFGPLTMKAVQVFQEEQGVASPGEPGFGEVGPKTRATLQKAGKTVSADEALSDTTPASETSAEVVVSAKEALEVRVQDAMVQLKSLQELLKELQKEQ</sequence>
<accession>A0A2H0KBK0</accession>
<comment type="caution">
    <text evidence="4">The sequence shown here is derived from an EMBL/GenBank/DDBJ whole genome shotgun (WGS) entry which is preliminary data.</text>
</comment>
<dbReference type="Gene3D" id="2.60.40.10">
    <property type="entry name" value="Immunoglobulins"/>
    <property type="match status" value="1"/>
</dbReference>
<dbReference type="Proteomes" id="UP000229342">
    <property type="component" value="Unassembled WGS sequence"/>
</dbReference>
<keyword evidence="2" id="KW-0175">Coiled coil</keyword>
<evidence type="ECO:0000256" key="1">
    <source>
        <dbReference type="ARBA" id="ARBA00022729"/>
    </source>
</evidence>
<organism evidence="4 5">
    <name type="scientific">Candidatus Taylorbacteria bacterium CG11_big_fil_rev_8_21_14_0_20_46_11</name>
    <dbReference type="NCBI Taxonomy" id="1975025"/>
    <lineage>
        <taxon>Bacteria</taxon>
        <taxon>Candidatus Tayloriibacteriota</taxon>
    </lineage>
</organism>
<evidence type="ECO:0000259" key="3">
    <source>
        <dbReference type="PROSITE" id="PS50853"/>
    </source>
</evidence>
<evidence type="ECO:0000313" key="5">
    <source>
        <dbReference type="Proteomes" id="UP000229342"/>
    </source>
</evidence>
<evidence type="ECO:0000256" key="2">
    <source>
        <dbReference type="SAM" id="Coils"/>
    </source>
</evidence>
<dbReference type="InterPro" id="IPR008969">
    <property type="entry name" value="CarboxyPept-like_regulatory"/>
</dbReference>
<dbReference type="EMBL" id="PCVG01000038">
    <property type="protein sequence ID" value="PIQ68631.1"/>
    <property type="molecule type" value="Genomic_DNA"/>
</dbReference>
<dbReference type="Gene3D" id="2.60.40.1120">
    <property type="entry name" value="Carboxypeptidase-like, regulatory domain"/>
    <property type="match status" value="2"/>
</dbReference>
<proteinExistence type="predicted"/>
<dbReference type="PROSITE" id="PS50853">
    <property type="entry name" value="FN3"/>
    <property type="match status" value="1"/>
</dbReference>
<reference evidence="4 5" key="1">
    <citation type="submission" date="2017-09" db="EMBL/GenBank/DDBJ databases">
        <title>Depth-based differentiation of microbial function through sediment-hosted aquifers and enrichment of novel symbionts in the deep terrestrial subsurface.</title>
        <authorList>
            <person name="Probst A.J."/>
            <person name="Ladd B."/>
            <person name="Jarett J.K."/>
            <person name="Geller-Mcgrath D.E."/>
            <person name="Sieber C.M."/>
            <person name="Emerson J.B."/>
            <person name="Anantharaman K."/>
            <person name="Thomas B.C."/>
            <person name="Malmstrom R."/>
            <person name="Stieglmeier M."/>
            <person name="Klingl A."/>
            <person name="Woyke T."/>
            <person name="Ryan C.M."/>
            <person name="Banfield J.F."/>
        </authorList>
    </citation>
    <scope>NUCLEOTIDE SEQUENCE [LARGE SCALE GENOMIC DNA]</scope>
    <source>
        <strain evidence="4">CG11_big_fil_rev_8_21_14_0_20_46_11</strain>
    </source>
</reference>
<feature type="domain" description="Fibronectin type-III" evidence="3">
    <location>
        <begin position="2050"/>
        <end position="2145"/>
    </location>
</feature>